<accession>A0A0M0BM01</accession>
<gene>
    <name evidence="1" type="ORF">AC482_06050</name>
</gene>
<dbReference type="EMBL" id="LFWZ01000058">
    <property type="protein sequence ID" value="KON29602.1"/>
    <property type="molecule type" value="Genomic_DNA"/>
</dbReference>
<reference evidence="1 2" key="1">
    <citation type="submission" date="2015-06" db="EMBL/GenBank/DDBJ databases">
        <title>New insights into the roles of widespread benthic archaea in carbon and nitrogen cycling.</title>
        <authorList>
            <person name="Lazar C.S."/>
            <person name="Baker B.J."/>
            <person name="Seitz K.W."/>
            <person name="Hyde A.S."/>
            <person name="Dick G.J."/>
            <person name="Hinrichs K.-U."/>
            <person name="Teske A.P."/>
        </authorList>
    </citation>
    <scope>NUCLEOTIDE SEQUENCE [LARGE SCALE GENOMIC DNA]</scope>
    <source>
        <strain evidence="1">DG-45</strain>
    </source>
</reference>
<dbReference type="Proteomes" id="UP000037210">
    <property type="component" value="Unassembled WGS sequence"/>
</dbReference>
<comment type="caution">
    <text evidence="1">The sequence shown here is derived from an EMBL/GenBank/DDBJ whole genome shotgun (WGS) entry which is preliminary data.</text>
</comment>
<dbReference type="AlphaFoldDB" id="A0A0M0BM01"/>
<evidence type="ECO:0008006" key="3">
    <source>
        <dbReference type="Google" id="ProtNLM"/>
    </source>
</evidence>
<evidence type="ECO:0000313" key="2">
    <source>
        <dbReference type="Proteomes" id="UP000037210"/>
    </source>
</evidence>
<protein>
    <recommendedName>
        <fullName evidence="3">Metanogen output domain-containing protein</fullName>
    </recommendedName>
</protein>
<proteinExistence type="predicted"/>
<organism evidence="1 2">
    <name type="scientific">miscellaneous Crenarchaeota group-15 archaeon DG-45</name>
    <dbReference type="NCBI Taxonomy" id="1685127"/>
    <lineage>
        <taxon>Archaea</taxon>
        <taxon>Candidatus Bathyarchaeota</taxon>
        <taxon>MCG-15</taxon>
    </lineage>
</organism>
<evidence type="ECO:0000313" key="1">
    <source>
        <dbReference type="EMBL" id="KON29602.1"/>
    </source>
</evidence>
<name>A0A0M0BM01_9ARCH</name>
<sequence length="139" mass="15479">MSLPSPKEFYERFKDDPEGARRAAFGIGREFEEVLLRRSGAQGDGLEVVVAVLNEFQRAVQGEPSARVEGDRVTMRCTGFCPITRASMTLNIPWIWLDANMAWPMIRGIASTIVPDIRLRVPQAKSKGDATCVYVFETG</sequence>